<dbReference type="OMA" id="EEWDVAQ"/>
<evidence type="ECO:0000256" key="2">
    <source>
        <dbReference type="SAM" id="MobiDB-lite"/>
    </source>
</evidence>
<evidence type="ECO:0000256" key="1">
    <source>
        <dbReference type="SAM" id="Coils"/>
    </source>
</evidence>
<evidence type="ECO:0000313" key="4">
    <source>
        <dbReference type="Proteomes" id="UP000184267"/>
    </source>
</evidence>
<keyword evidence="1" id="KW-0175">Coiled coil</keyword>
<accession>A0A1M2VNH8</accession>
<evidence type="ECO:0000313" key="3">
    <source>
        <dbReference type="EMBL" id="OJT09149.1"/>
    </source>
</evidence>
<proteinExistence type="predicted"/>
<dbReference type="EMBL" id="MNAD01000981">
    <property type="protein sequence ID" value="OJT09149.1"/>
    <property type="molecule type" value="Genomic_DNA"/>
</dbReference>
<dbReference type="AlphaFoldDB" id="A0A1M2VNH8"/>
<comment type="caution">
    <text evidence="3">The sequence shown here is derived from an EMBL/GenBank/DDBJ whole genome shotgun (WGS) entry which is preliminary data.</text>
</comment>
<dbReference type="OrthoDB" id="21648at2759"/>
<dbReference type="STRING" id="154538.A0A1M2VNH8"/>
<protein>
    <submittedName>
        <fullName evidence="3">Uncharacterized protein</fullName>
    </submittedName>
</protein>
<feature type="compositionally biased region" description="Low complexity" evidence="2">
    <location>
        <begin position="381"/>
        <end position="393"/>
    </location>
</feature>
<feature type="region of interest" description="Disordered" evidence="2">
    <location>
        <begin position="362"/>
        <end position="393"/>
    </location>
</feature>
<organism evidence="3 4">
    <name type="scientific">Trametes pubescens</name>
    <name type="common">White-rot fungus</name>
    <dbReference type="NCBI Taxonomy" id="154538"/>
    <lineage>
        <taxon>Eukaryota</taxon>
        <taxon>Fungi</taxon>
        <taxon>Dikarya</taxon>
        <taxon>Basidiomycota</taxon>
        <taxon>Agaricomycotina</taxon>
        <taxon>Agaricomycetes</taxon>
        <taxon>Polyporales</taxon>
        <taxon>Polyporaceae</taxon>
        <taxon>Trametes</taxon>
    </lineage>
</organism>
<feature type="region of interest" description="Disordered" evidence="2">
    <location>
        <begin position="1"/>
        <end position="85"/>
    </location>
</feature>
<feature type="region of interest" description="Disordered" evidence="2">
    <location>
        <begin position="707"/>
        <end position="739"/>
    </location>
</feature>
<reference evidence="3 4" key="1">
    <citation type="submission" date="2016-10" db="EMBL/GenBank/DDBJ databases">
        <title>Genome sequence of the basidiomycete white-rot fungus Trametes pubescens.</title>
        <authorList>
            <person name="Makela M.R."/>
            <person name="Granchi Z."/>
            <person name="Peng M."/>
            <person name="De Vries R.P."/>
            <person name="Grigoriev I."/>
            <person name="Riley R."/>
            <person name="Hilden K."/>
        </authorList>
    </citation>
    <scope>NUCLEOTIDE SEQUENCE [LARGE SCALE GENOMIC DNA]</scope>
    <source>
        <strain evidence="3 4">FBCC735</strain>
    </source>
</reference>
<name>A0A1M2VNH8_TRAPU</name>
<feature type="compositionally biased region" description="Low complexity" evidence="2">
    <location>
        <begin position="1"/>
        <end position="14"/>
    </location>
</feature>
<keyword evidence="4" id="KW-1185">Reference proteome</keyword>
<feature type="coiled-coil region" evidence="1">
    <location>
        <begin position="419"/>
        <end position="446"/>
    </location>
</feature>
<sequence>MARATRSAAASSAAAEKDKPSASPPTTRKGASKKRKRTSNAENGGPPPNKHARTNSKEDGPLEPGTNPKETKDVEFPSSGDVPIRSTDATNILEVLEMVDTQGLLDRVFPLSTESGDAAASEPSSSTSTTMLSFRSLLQNASQHPLSVLRTAVKHLHPISFHPRSRPSEPAAQQLHFCNLATSLLDEASQNNAQVPLDVESLINIADCLDVDDTSSLTLASDSGLRPRKYALVQHLPSGDWWSSASSSTPAVDGEGKDLKNLYSAKADLVAIFPTASASGLAYKHTLGDYVTKKPAGVGHHRPPPPRRVSCGKFLYYGPYASFAPSFDQDGVEVGRIAMGEVIYHQEMKRRLRALVKGKRRAFANRPEGSQGEVEDVDMQEASGESAAGPSGATTELVKGIEALLPEKEVEAIKASLGTLEMEQAVEELLQRNAKALQRLEELQLARFNEQGTGSSIVEVGSEEWDVAQGILNSLALLASLRPRPSNSDSEQSPLVPPPSVLHKLQRTLPVGATEGWYGTLPEGRTTAFRDDTTVHVRPSAVAAATPAKPIAAPAPSTPAAKTPAAAPAYTPYAYPNNYQNSQYRGGYGTYTPAATNTSYYPNYATATPPVAQTSTASHYPNAQYAGAQQSGYNYSPWYYQNQAGATAGTSGRATPQPATAAPATAAPAAAAGANANYAGYYGATGAQASPAQRAVANTVAKPYQPPAWTGAPTLPPHMRSAVSGSATPGTPPPAGAAATAPGGYAGGYYGGYQAPR</sequence>
<gene>
    <name evidence="3" type="ORF">TRAPUB_14408</name>
</gene>
<dbReference type="Proteomes" id="UP000184267">
    <property type="component" value="Unassembled WGS sequence"/>
</dbReference>